<reference evidence="8 9" key="1">
    <citation type="journal article" date="2023" name="Life. Sci Alliance">
        <title>Evolutionary insights into 3D genome organization and epigenetic landscape of Vigna mungo.</title>
        <authorList>
            <person name="Junaid A."/>
            <person name="Singh B."/>
            <person name="Bhatia S."/>
        </authorList>
    </citation>
    <scope>NUCLEOTIDE SEQUENCE [LARGE SCALE GENOMIC DNA]</scope>
    <source>
        <strain evidence="8">Urdbean</strain>
    </source>
</reference>
<feature type="domain" description="Glucose-methanol-choline oxidoreductase N-terminal" evidence="6">
    <location>
        <begin position="344"/>
        <end position="564"/>
    </location>
</feature>
<feature type="transmembrane region" description="Helical" evidence="5">
    <location>
        <begin position="868"/>
        <end position="893"/>
    </location>
</feature>
<dbReference type="Proteomes" id="UP001374535">
    <property type="component" value="Chromosome 5"/>
</dbReference>
<evidence type="ECO:0000256" key="3">
    <source>
        <dbReference type="ARBA" id="ARBA00022827"/>
    </source>
</evidence>
<evidence type="ECO:0000256" key="2">
    <source>
        <dbReference type="ARBA" id="ARBA00022630"/>
    </source>
</evidence>
<dbReference type="Pfam" id="PF06749">
    <property type="entry name" value="DUF1218"/>
    <property type="match status" value="1"/>
</dbReference>
<dbReference type="GO" id="GO:0016614">
    <property type="term" value="F:oxidoreductase activity, acting on CH-OH group of donors"/>
    <property type="evidence" value="ECO:0007669"/>
    <property type="project" value="InterPro"/>
</dbReference>
<protein>
    <recommendedName>
        <fullName evidence="10">Long-chain-alcohol oxidase</fullName>
    </recommendedName>
</protein>
<dbReference type="InterPro" id="IPR009606">
    <property type="entry name" value="DEAL/Modifying_wall_lignin1/2"/>
</dbReference>
<keyword evidence="5" id="KW-1133">Transmembrane helix</keyword>
<feature type="transmembrane region" description="Helical" evidence="5">
    <location>
        <begin position="784"/>
        <end position="802"/>
    </location>
</feature>
<dbReference type="AlphaFoldDB" id="A0AAQ3NPQ1"/>
<dbReference type="InterPro" id="IPR036188">
    <property type="entry name" value="FAD/NAD-bd_sf"/>
</dbReference>
<keyword evidence="5" id="KW-0812">Transmembrane</keyword>
<dbReference type="Gene3D" id="3.50.50.60">
    <property type="entry name" value="FAD/NAD(P)-binding domain"/>
    <property type="match status" value="2"/>
</dbReference>
<evidence type="ECO:0000259" key="6">
    <source>
        <dbReference type="Pfam" id="PF00732"/>
    </source>
</evidence>
<evidence type="ECO:0000256" key="4">
    <source>
        <dbReference type="ARBA" id="ARBA00023002"/>
    </source>
</evidence>
<evidence type="ECO:0000256" key="1">
    <source>
        <dbReference type="ARBA" id="ARBA00010790"/>
    </source>
</evidence>
<keyword evidence="5" id="KW-0472">Membrane</keyword>
<keyword evidence="3" id="KW-0274">FAD</keyword>
<dbReference type="Pfam" id="PF05199">
    <property type="entry name" value="GMC_oxred_C"/>
    <property type="match status" value="1"/>
</dbReference>
<evidence type="ECO:0000313" key="8">
    <source>
        <dbReference type="EMBL" id="WVZ13032.1"/>
    </source>
</evidence>
<feature type="transmembrane region" description="Helical" evidence="5">
    <location>
        <begin position="823"/>
        <end position="848"/>
    </location>
</feature>
<comment type="similarity">
    <text evidence="1">Belongs to the GMC oxidoreductase family.</text>
</comment>
<evidence type="ECO:0000313" key="9">
    <source>
        <dbReference type="Proteomes" id="UP001374535"/>
    </source>
</evidence>
<keyword evidence="2" id="KW-0285">Flavoprotein</keyword>
<accession>A0AAQ3NPQ1</accession>
<feature type="transmembrane region" description="Helical" evidence="5">
    <location>
        <begin position="957"/>
        <end position="981"/>
    </location>
</feature>
<proteinExistence type="inferred from homology"/>
<dbReference type="PANTHER" id="PTHR46056">
    <property type="entry name" value="LONG-CHAIN-ALCOHOL OXIDASE"/>
    <property type="match status" value="1"/>
</dbReference>
<dbReference type="PANTHER" id="PTHR46056:SF4">
    <property type="entry name" value="LONG-CHAIN-ALCOHOL OXIDASE FAO4A"/>
    <property type="match status" value="1"/>
</dbReference>
<dbReference type="GO" id="GO:0050660">
    <property type="term" value="F:flavin adenine dinucleotide binding"/>
    <property type="evidence" value="ECO:0007669"/>
    <property type="project" value="InterPro"/>
</dbReference>
<feature type="transmembrane region" description="Helical" evidence="5">
    <location>
        <begin position="914"/>
        <end position="937"/>
    </location>
</feature>
<organism evidence="8 9">
    <name type="scientific">Vigna mungo</name>
    <name type="common">Black gram</name>
    <name type="synonym">Phaseolus mungo</name>
    <dbReference type="NCBI Taxonomy" id="3915"/>
    <lineage>
        <taxon>Eukaryota</taxon>
        <taxon>Viridiplantae</taxon>
        <taxon>Streptophyta</taxon>
        <taxon>Embryophyta</taxon>
        <taxon>Tracheophyta</taxon>
        <taxon>Spermatophyta</taxon>
        <taxon>Magnoliopsida</taxon>
        <taxon>eudicotyledons</taxon>
        <taxon>Gunneridae</taxon>
        <taxon>Pentapetalae</taxon>
        <taxon>rosids</taxon>
        <taxon>fabids</taxon>
        <taxon>Fabales</taxon>
        <taxon>Fabaceae</taxon>
        <taxon>Papilionoideae</taxon>
        <taxon>50 kb inversion clade</taxon>
        <taxon>NPAAA clade</taxon>
        <taxon>indigoferoid/millettioid clade</taxon>
        <taxon>Phaseoleae</taxon>
        <taxon>Vigna</taxon>
    </lineage>
</organism>
<keyword evidence="9" id="KW-1185">Reference proteome</keyword>
<sequence>MEERTIGRNGSSRKGSFRFGVGVDGKKDHTVVELGSIDTHKLLLSGGEKEKKQQPLINSLSSRQMKSLSALCDSILPSVDHSVHTSDESLNKFYRISASMAGTPELLGGVISEKLKHPLTGLLKLSLWGLSTWFGTLILCGMGCVSTKFPFIHSYPELSLQKRQEIMRSWSLSYIRLLRLLFRTIKLLTLLVFFTQTDESEENFSWKAIGYCGPDPKFKAQLKNHFLDGKSKGAEDDKEDEDAEEVIGPLYKGLVHLNNPRDIAADALRRLGFSVSVNRRKHKAAANLSSPSLVIQCDAVVVGSGSGGGVIAGVLAKAGYKVLVLEKGGYSARNNLSLLEGQSMDQMYLNGGLVASDDMGMFILSGSTVGGGSAINWSASIKTPQHVCKEWCEKHGLELFESELYREALDAVCEKMGVQSEIEDEGFNNAVLRKGCQEMGYPVNTIPRNSSSDHYCGWCCMGCKDGKKKGTSETWLVDLVKSGNGAILPGCEALKVLHKKMEGRDRKVAGGVAFEFEYKGTKDICVVESKVTIVACGALCTPALLKRSGLRNQNIGRNLHLHPVTMAWGYFPDESASEVWPEAHKKSYEGGIMTAMSSVVGEFEQSGYGAVIQTPSLHPGMFSIVTPWTSGVDIRDRMRKFSRTAHIFALARDKGSGTVESPHRISYRLAGVDEKNLQKGIEKVLRILAAAGAEEIGTHHNKGRTLNVKQVSYHEFEKFVKEESSRPLADLSTPLCSAHQMGSCRMGSNPKQSVVNQTGETWEMEGLYVADTSVFPTALGVNPMVTVQAIAYCVAQSVLEVLRRKRSKINQPTMVESPPKFKFTFIFFIIFSLSLGLVSFSLCIASEIKRNKKEDLRWNGRLCHLPSSPAFGLGIASLVCLALVQSIGNSILFKNCCSGGKRNARFKIPIVARILLLISWVGFGIAVILLIAATSMSKRQAYGEGWLKGECYLVKKGTYAGLAILILVTVGSLIGSGLLTMKTNKADQGHKIHAQTGETRD</sequence>
<dbReference type="Pfam" id="PF00732">
    <property type="entry name" value="GMC_oxred_N"/>
    <property type="match status" value="1"/>
</dbReference>
<dbReference type="InterPro" id="IPR007867">
    <property type="entry name" value="GMC_OxRtase_C"/>
</dbReference>
<feature type="domain" description="Glucose-methanol-choline oxidoreductase C-terminal" evidence="7">
    <location>
        <begin position="664"/>
        <end position="791"/>
    </location>
</feature>
<dbReference type="InterPro" id="IPR000172">
    <property type="entry name" value="GMC_OxRdtase_N"/>
</dbReference>
<name>A0AAQ3NPQ1_VIGMU</name>
<evidence type="ECO:0000256" key="5">
    <source>
        <dbReference type="SAM" id="Phobius"/>
    </source>
</evidence>
<gene>
    <name evidence="8" type="ORF">V8G54_017562</name>
</gene>
<keyword evidence="4" id="KW-0560">Oxidoreductase</keyword>
<evidence type="ECO:0000259" key="7">
    <source>
        <dbReference type="Pfam" id="PF05199"/>
    </source>
</evidence>
<dbReference type="SUPFAM" id="SSF51905">
    <property type="entry name" value="FAD/NAD(P)-binding domain"/>
    <property type="match status" value="1"/>
</dbReference>
<evidence type="ECO:0008006" key="10">
    <source>
        <dbReference type="Google" id="ProtNLM"/>
    </source>
</evidence>
<dbReference type="EMBL" id="CP144696">
    <property type="protein sequence ID" value="WVZ13032.1"/>
    <property type="molecule type" value="Genomic_DNA"/>
</dbReference>